<keyword evidence="1" id="KW-1133">Transmembrane helix</keyword>
<proteinExistence type="predicted"/>
<evidence type="ECO:0000313" key="3">
    <source>
        <dbReference type="Proteomes" id="UP000002534"/>
    </source>
</evidence>
<organism evidence="2 3">
    <name type="scientific">Syntrophotalea carbinolica (strain DSM 2380 / NBRC 103641 / GraBd1)</name>
    <name type="common">Pelobacter carbinolicus</name>
    <dbReference type="NCBI Taxonomy" id="338963"/>
    <lineage>
        <taxon>Bacteria</taxon>
        <taxon>Pseudomonadati</taxon>
        <taxon>Thermodesulfobacteriota</taxon>
        <taxon>Desulfuromonadia</taxon>
        <taxon>Desulfuromonadales</taxon>
        <taxon>Syntrophotaleaceae</taxon>
        <taxon>Syntrophotalea</taxon>
    </lineage>
</organism>
<evidence type="ECO:0000256" key="1">
    <source>
        <dbReference type="SAM" id="Phobius"/>
    </source>
</evidence>
<reference evidence="2 3" key="2">
    <citation type="journal article" date="2012" name="BMC Genomics">
        <title>The genome of Pelobacter carbinolicus reveals surprising metabolic capabilities and physiological features.</title>
        <authorList>
            <person name="Aklujkar M."/>
            <person name="Haveman S.A."/>
            <person name="Didonato R.Jr."/>
            <person name="Chertkov O."/>
            <person name="Han C.S."/>
            <person name="Land M.L."/>
            <person name="Brown P."/>
            <person name="Lovley D.R."/>
        </authorList>
    </citation>
    <scope>NUCLEOTIDE SEQUENCE [LARGE SCALE GENOMIC DNA]</scope>
    <source>
        <strain evidence="3">DSM 2380 / NBRC 103641 / GraBd1</strain>
    </source>
</reference>
<protein>
    <submittedName>
        <fullName evidence="2">Uncharacterized protein</fullName>
    </submittedName>
</protein>
<dbReference type="HOGENOM" id="CLU_2220647_0_0_7"/>
<name>Q0C703_SYNC1</name>
<keyword evidence="1" id="KW-0472">Membrane</keyword>
<dbReference type="STRING" id="338963.Pcar_3163"/>
<accession>Q0C703</accession>
<feature type="transmembrane region" description="Helical" evidence="1">
    <location>
        <begin position="40"/>
        <end position="62"/>
    </location>
</feature>
<dbReference type="AlphaFoldDB" id="Q0C703"/>
<reference evidence="3" key="1">
    <citation type="submission" date="2005-10" db="EMBL/GenBank/DDBJ databases">
        <title>Complete sequence of Pelobacter carbinolicus DSM 2380.</title>
        <authorList>
            <person name="Copeland A."/>
            <person name="Lucas S."/>
            <person name="Lapidus A."/>
            <person name="Barry K."/>
            <person name="Detter J.C."/>
            <person name="Glavina T."/>
            <person name="Hammon N."/>
            <person name="Israni S."/>
            <person name="Pitluck S."/>
            <person name="Chertkov O."/>
            <person name="Schmutz J."/>
            <person name="Larimer F."/>
            <person name="Land M."/>
            <person name="Kyrpides N."/>
            <person name="Ivanova N."/>
            <person name="Richardson P."/>
        </authorList>
    </citation>
    <scope>NUCLEOTIDE SEQUENCE [LARGE SCALE GENOMIC DNA]</scope>
    <source>
        <strain evidence="3">DSM 2380 / NBRC 103641 / GraBd1</strain>
    </source>
</reference>
<dbReference type="EMBL" id="CP000142">
    <property type="protein sequence ID" value="ABI81784.2"/>
    <property type="molecule type" value="Genomic_DNA"/>
</dbReference>
<feature type="transmembrane region" description="Helical" evidence="1">
    <location>
        <begin position="7"/>
        <end position="28"/>
    </location>
</feature>
<gene>
    <name evidence="2" type="ordered locus">Pcar_3163</name>
</gene>
<keyword evidence="3" id="KW-1185">Reference proteome</keyword>
<evidence type="ECO:0000313" key="2">
    <source>
        <dbReference type="EMBL" id="ABI81784.2"/>
    </source>
</evidence>
<dbReference type="KEGG" id="pca:Pcar_3163"/>
<keyword evidence="1" id="KW-0812">Transmembrane</keyword>
<dbReference type="Proteomes" id="UP000002534">
    <property type="component" value="Chromosome"/>
</dbReference>
<sequence>MKIKTHSILMIISSFAGSFIGSTLAVGLSEELLAEGYPTGLIFFAFVHIGWIIPWLVFKFVFRAKCPKCRSKGRYIWRRERRLHEFICPKCAYTEKAIWTFPSNVS</sequence>